<dbReference type="InterPro" id="IPR009057">
    <property type="entry name" value="Homeodomain-like_sf"/>
</dbReference>
<sequence length="434" mass="47484">MSVLRPDFPDHSSPFSREQERQRKEAAILSAAARRFDAEGVHATRLEDIAADLGLTKTGISYYFASKEDLAGEVYRASARALAEAVEIARTADGAAAQLRRLFEVFADHMRAVSEGRRHNLAAINDLDALGDELHASIAAELSRCVSDVNGMIARWARESGAPLGRPEPATFLVFELLDWMGSWPRRKRDWNIDTAADTLLDILAGGLTAGGDWQPAPLQPGIPDVGVPQVFDREARNRMKREAFLKAGTRFFNKKGFGGVALSEVAASLGVTRGAFYYHIPDKEQLLEQCLERSFTTVEQALDRAEGGGRSGLGVIEHAIRDLIYQQASGVTPLLRPSLAAALPEARQRRHAARLRNIARRFGDALEHAVEAGEARPVDIQAAERILTHAVFLNGGYTIAAANSFTDWRISEDPLTATIDYVYILMRGLGAGQ</sequence>
<organism evidence="8 9">
    <name type="scientific">Maricaulis virginensis</name>
    <dbReference type="NCBI Taxonomy" id="144022"/>
    <lineage>
        <taxon>Bacteria</taxon>
        <taxon>Pseudomonadati</taxon>
        <taxon>Pseudomonadota</taxon>
        <taxon>Alphaproteobacteria</taxon>
        <taxon>Maricaulales</taxon>
        <taxon>Maricaulaceae</taxon>
        <taxon>Maricaulis</taxon>
    </lineage>
</organism>
<feature type="region of interest" description="Disordered" evidence="6">
    <location>
        <begin position="1"/>
        <end position="20"/>
    </location>
</feature>
<evidence type="ECO:0000256" key="3">
    <source>
        <dbReference type="ARBA" id="ARBA00023125"/>
    </source>
</evidence>
<feature type="domain" description="HTH tetR-type" evidence="7">
    <location>
        <begin position="22"/>
        <end position="82"/>
    </location>
</feature>
<feature type="DNA-binding region" description="H-T-H motif" evidence="5">
    <location>
        <begin position="262"/>
        <end position="281"/>
    </location>
</feature>
<accession>A0A9W6IP33</accession>
<keyword evidence="1" id="KW-0678">Repressor</keyword>
<dbReference type="AlphaFoldDB" id="A0A9W6IP33"/>
<keyword evidence="4" id="KW-0804">Transcription</keyword>
<dbReference type="RefSeq" id="WP_271186888.1">
    <property type="nucleotide sequence ID" value="NZ_BSFE01000005.1"/>
</dbReference>
<evidence type="ECO:0000259" key="7">
    <source>
        <dbReference type="PROSITE" id="PS50977"/>
    </source>
</evidence>
<dbReference type="InterPro" id="IPR050109">
    <property type="entry name" value="HTH-type_TetR-like_transc_reg"/>
</dbReference>
<reference evidence="8" key="2">
    <citation type="submission" date="2023-01" db="EMBL/GenBank/DDBJ databases">
        <authorList>
            <person name="Sun Q."/>
            <person name="Evtushenko L."/>
        </authorList>
    </citation>
    <scope>NUCLEOTIDE SEQUENCE</scope>
    <source>
        <strain evidence="8">VKM B-1513</strain>
    </source>
</reference>
<dbReference type="Proteomes" id="UP001143486">
    <property type="component" value="Unassembled WGS sequence"/>
</dbReference>
<dbReference type="Gene3D" id="1.10.357.10">
    <property type="entry name" value="Tetracycline Repressor, domain 2"/>
    <property type="match status" value="2"/>
</dbReference>
<dbReference type="PROSITE" id="PS50977">
    <property type="entry name" value="HTH_TETR_2"/>
    <property type="match status" value="2"/>
</dbReference>
<evidence type="ECO:0000313" key="8">
    <source>
        <dbReference type="EMBL" id="GLK52521.1"/>
    </source>
</evidence>
<feature type="DNA-binding region" description="H-T-H motif" evidence="5">
    <location>
        <begin position="45"/>
        <end position="64"/>
    </location>
</feature>
<dbReference type="Pfam" id="PF00440">
    <property type="entry name" value="TetR_N"/>
    <property type="match status" value="2"/>
</dbReference>
<evidence type="ECO:0000256" key="6">
    <source>
        <dbReference type="SAM" id="MobiDB-lite"/>
    </source>
</evidence>
<dbReference type="SUPFAM" id="SSF46689">
    <property type="entry name" value="Homeodomain-like"/>
    <property type="match status" value="2"/>
</dbReference>
<dbReference type="GO" id="GO:0003700">
    <property type="term" value="F:DNA-binding transcription factor activity"/>
    <property type="evidence" value="ECO:0007669"/>
    <property type="project" value="TreeGrafter"/>
</dbReference>
<reference evidence="8" key="1">
    <citation type="journal article" date="2014" name="Int. J. Syst. Evol. Microbiol.">
        <title>Complete genome sequence of Corynebacterium casei LMG S-19264T (=DSM 44701T), isolated from a smear-ripened cheese.</title>
        <authorList>
            <consortium name="US DOE Joint Genome Institute (JGI-PGF)"/>
            <person name="Walter F."/>
            <person name="Albersmeier A."/>
            <person name="Kalinowski J."/>
            <person name="Ruckert C."/>
        </authorList>
    </citation>
    <scope>NUCLEOTIDE SEQUENCE</scope>
    <source>
        <strain evidence="8">VKM B-1513</strain>
    </source>
</reference>
<keyword evidence="9" id="KW-1185">Reference proteome</keyword>
<gene>
    <name evidence="8" type="ORF">GCM10017621_20290</name>
</gene>
<proteinExistence type="predicted"/>
<dbReference type="PRINTS" id="PR00455">
    <property type="entry name" value="HTHTETR"/>
</dbReference>
<dbReference type="InterPro" id="IPR001647">
    <property type="entry name" value="HTH_TetR"/>
</dbReference>
<keyword evidence="3 5" id="KW-0238">DNA-binding</keyword>
<evidence type="ECO:0000256" key="2">
    <source>
        <dbReference type="ARBA" id="ARBA00023015"/>
    </source>
</evidence>
<dbReference type="PANTHER" id="PTHR30055:SF175">
    <property type="entry name" value="HTH-TYPE TRANSCRIPTIONAL REPRESSOR KSTR2"/>
    <property type="match status" value="1"/>
</dbReference>
<evidence type="ECO:0000256" key="4">
    <source>
        <dbReference type="ARBA" id="ARBA00023163"/>
    </source>
</evidence>
<name>A0A9W6IP33_9PROT</name>
<keyword evidence="2" id="KW-0805">Transcription regulation</keyword>
<comment type="caution">
    <text evidence="8">The sequence shown here is derived from an EMBL/GenBank/DDBJ whole genome shotgun (WGS) entry which is preliminary data.</text>
</comment>
<dbReference type="GO" id="GO:0000976">
    <property type="term" value="F:transcription cis-regulatory region binding"/>
    <property type="evidence" value="ECO:0007669"/>
    <property type="project" value="TreeGrafter"/>
</dbReference>
<dbReference type="EMBL" id="BSFE01000005">
    <property type="protein sequence ID" value="GLK52521.1"/>
    <property type="molecule type" value="Genomic_DNA"/>
</dbReference>
<evidence type="ECO:0000256" key="1">
    <source>
        <dbReference type="ARBA" id="ARBA00022491"/>
    </source>
</evidence>
<dbReference type="PANTHER" id="PTHR30055">
    <property type="entry name" value="HTH-TYPE TRANSCRIPTIONAL REGULATOR RUTR"/>
    <property type="match status" value="1"/>
</dbReference>
<evidence type="ECO:0000313" key="9">
    <source>
        <dbReference type="Proteomes" id="UP001143486"/>
    </source>
</evidence>
<evidence type="ECO:0000256" key="5">
    <source>
        <dbReference type="PROSITE-ProRule" id="PRU00335"/>
    </source>
</evidence>
<feature type="domain" description="HTH tetR-type" evidence="7">
    <location>
        <begin position="239"/>
        <end position="299"/>
    </location>
</feature>
<protein>
    <recommendedName>
        <fullName evidence="7">HTH tetR-type domain-containing protein</fullName>
    </recommendedName>
</protein>
<dbReference type="Gene3D" id="1.10.10.60">
    <property type="entry name" value="Homeodomain-like"/>
    <property type="match status" value="2"/>
</dbReference>